<name>A0A6N3FYE0_EGGLN</name>
<keyword evidence="3" id="KW-0472">Membrane</keyword>
<protein>
    <submittedName>
        <fullName evidence="5">UDP-glucose:undecaprenyl-phosphate glucose-1-phosphate transferase</fullName>
        <ecNumber evidence="5">2.7.8.31</ecNumber>
    </submittedName>
</protein>
<accession>A0A6N3FYE0</accession>
<dbReference type="AlphaFoldDB" id="A0A6N3FYE0"/>
<keyword evidence="3" id="KW-1133">Transmembrane helix</keyword>
<feature type="transmembrane region" description="Helical" evidence="3">
    <location>
        <begin position="92"/>
        <end position="113"/>
    </location>
</feature>
<organism evidence="5">
    <name type="scientific">Eggerthella lenta</name>
    <name type="common">Eubacterium lentum</name>
    <dbReference type="NCBI Taxonomy" id="84112"/>
    <lineage>
        <taxon>Bacteria</taxon>
        <taxon>Bacillati</taxon>
        <taxon>Actinomycetota</taxon>
        <taxon>Coriobacteriia</taxon>
        <taxon>Eggerthellales</taxon>
        <taxon>Eggerthellaceae</taxon>
        <taxon>Eggerthella</taxon>
    </lineage>
</organism>
<keyword evidence="5" id="KW-0808">Transferase</keyword>
<proteinExistence type="inferred from homology"/>
<dbReference type="PANTHER" id="PTHR30576:SF0">
    <property type="entry name" value="UNDECAPRENYL-PHOSPHATE N-ACETYLGALACTOSAMINYL 1-PHOSPHATE TRANSFERASE-RELATED"/>
    <property type="match status" value="1"/>
</dbReference>
<dbReference type="PANTHER" id="PTHR30576">
    <property type="entry name" value="COLANIC BIOSYNTHESIS UDP-GLUCOSE LIPID CARRIER TRANSFERASE"/>
    <property type="match status" value="1"/>
</dbReference>
<feature type="region of interest" description="Disordered" evidence="2">
    <location>
        <begin position="1"/>
        <end position="35"/>
    </location>
</feature>
<evidence type="ECO:0000256" key="3">
    <source>
        <dbReference type="SAM" id="Phobius"/>
    </source>
</evidence>
<comment type="similarity">
    <text evidence="1">Belongs to the bacterial sugar transferase family.</text>
</comment>
<evidence type="ECO:0000256" key="1">
    <source>
        <dbReference type="ARBA" id="ARBA00006464"/>
    </source>
</evidence>
<evidence type="ECO:0000259" key="4">
    <source>
        <dbReference type="Pfam" id="PF02397"/>
    </source>
</evidence>
<dbReference type="GO" id="GO:0089702">
    <property type="term" value="F:undecaprenyl-phosphate glucose phosphotransferase activity"/>
    <property type="evidence" value="ECO:0007669"/>
    <property type="project" value="UniProtKB-EC"/>
</dbReference>
<reference evidence="5" key="1">
    <citation type="submission" date="2019-11" db="EMBL/GenBank/DDBJ databases">
        <authorList>
            <person name="Feng L."/>
        </authorList>
    </citation>
    <scope>NUCLEOTIDE SEQUENCE</scope>
    <source>
        <strain evidence="5">ElentaLFYP107</strain>
    </source>
</reference>
<evidence type="ECO:0000313" key="5">
    <source>
        <dbReference type="EMBL" id="VYU56403.1"/>
    </source>
</evidence>
<gene>
    <name evidence="5" type="primary">wcaJ_1</name>
    <name evidence="5" type="ORF">ELLFYP107_00941</name>
</gene>
<evidence type="ECO:0000256" key="2">
    <source>
        <dbReference type="SAM" id="MobiDB-lite"/>
    </source>
</evidence>
<dbReference type="RefSeq" id="WP_156732922.1">
    <property type="nucleotide sequence ID" value="NZ_CACRTT010000032.1"/>
</dbReference>
<dbReference type="EC" id="2.7.8.31" evidence="5"/>
<feature type="domain" description="Bacterial sugar transferase" evidence="4">
    <location>
        <begin position="87"/>
        <end position="276"/>
    </location>
</feature>
<dbReference type="Pfam" id="PF02397">
    <property type="entry name" value="Bac_transf"/>
    <property type="match status" value="1"/>
</dbReference>
<dbReference type="InterPro" id="IPR003362">
    <property type="entry name" value="Bact_transf"/>
</dbReference>
<keyword evidence="3" id="KW-0812">Transmembrane</keyword>
<sequence length="281" mass="31535">MASDFTDVCEPAQARSGMRESSSGKASRATADSGALERKTVRSGFAYDINGGGGSTESFERARRLKEELGSAPVTGIEDRVAYRVVKRAFDIVFSAAVLVVFCWLFAIISILIKVDDPKGPVFFSQERVGKDGRTFRMLKFRSMCVDAEDKLAELRELNEKTGPVFKIAEDPRITRVGKWLRKLSLDELPQFINVLRSDMSIVGPRPALPAEVATYDDYQRQRLLVKPGMTCYWQTRRNRDSITFDEWVDLDLLYIKKCSAWSDLKLIIQTVGVVLTAQGS</sequence>
<dbReference type="EMBL" id="CACRTT010000032">
    <property type="protein sequence ID" value="VYU56403.1"/>
    <property type="molecule type" value="Genomic_DNA"/>
</dbReference>